<dbReference type="AlphaFoldDB" id="D8PK06"/>
<evidence type="ECO:0000313" key="3">
    <source>
        <dbReference type="Proteomes" id="UP000007431"/>
    </source>
</evidence>
<dbReference type="HOGENOM" id="CLU_040908_6_2_1"/>
<dbReference type="GO" id="GO:0071966">
    <property type="term" value="P:fungal-type cell wall polysaccharide metabolic process"/>
    <property type="evidence" value="ECO:0007669"/>
    <property type="project" value="TreeGrafter"/>
</dbReference>
<accession>D8PK06</accession>
<feature type="domain" description="Asl1-like glycosyl hydrolase catalytic" evidence="1">
    <location>
        <begin position="1"/>
        <end position="210"/>
    </location>
</feature>
<dbReference type="SUPFAM" id="SSF51445">
    <property type="entry name" value="(Trans)glycosidases"/>
    <property type="match status" value="1"/>
</dbReference>
<organism evidence="3">
    <name type="scientific">Schizophyllum commune (strain H4-8 / FGSC 9210)</name>
    <name type="common">Split gill fungus</name>
    <dbReference type="NCBI Taxonomy" id="578458"/>
    <lineage>
        <taxon>Eukaryota</taxon>
        <taxon>Fungi</taxon>
        <taxon>Dikarya</taxon>
        <taxon>Basidiomycota</taxon>
        <taxon>Agaricomycotina</taxon>
        <taxon>Agaricomycetes</taxon>
        <taxon>Agaricomycetidae</taxon>
        <taxon>Agaricales</taxon>
        <taxon>Schizophyllaceae</taxon>
        <taxon>Schizophyllum</taxon>
    </lineage>
</organism>
<dbReference type="VEuPathDB" id="FungiDB:SCHCODRAFT_02667132"/>
<dbReference type="Proteomes" id="UP000007431">
    <property type="component" value="Unassembled WGS sequence"/>
</dbReference>
<dbReference type="InParanoid" id="D8PK06"/>
<sequence length="212" mass="24069">YNWSASIPSNVRDLGLSPMVQLWGYKNVDEFEQNVKQGYADWILGMNEPNEVGQSNMSPEEAVKLWQEHIQPKKDLGYKLVSPATSGNPAGKEWMQKFYDQCQGCTFDAQAVHWYDINAQDFIDYVTDYHDRFGHPVFVTEFADQNFNGGAQASMDDIWAFKAAVTPFLENTDWVLGYFPFGFMHDMVNVNYDNQLMGGDGKPTALGASYIN</sequence>
<dbReference type="InterPro" id="IPR024655">
    <property type="entry name" value="Asl1_glyco_hydro_catalytic"/>
</dbReference>
<dbReference type="eggNOG" id="ENOG502RZ9J">
    <property type="taxonomic scope" value="Eukaryota"/>
</dbReference>
<protein>
    <recommendedName>
        <fullName evidence="1">Asl1-like glycosyl hydrolase catalytic domain-containing protein</fullName>
    </recommendedName>
</protein>
<dbReference type="InterPro" id="IPR053183">
    <property type="entry name" value="ASL1"/>
</dbReference>
<reference evidence="2 3" key="1">
    <citation type="journal article" date="2010" name="Nat. Biotechnol.">
        <title>Genome sequence of the model mushroom Schizophyllum commune.</title>
        <authorList>
            <person name="Ohm R.A."/>
            <person name="de Jong J.F."/>
            <person name="Lugones L.G."/>
            <person name="Aerts A."/>
            <person name="Kothe E."/>
            <person name="Stajich J.E."/>
            <person name="de Vries R.P."/>
            <person name="Record E."/>
            <person name="Levasseur A."/>
            <person name="Baker S.E."/>
            <person name="Bartholomew K.A."/>
            <person name="Coutinho P.M."/>
            <person name="Erdmann S."/>
            <person name="Fowler T.J."/>
            <person name="Gathman A.C."/>
            <person name="Lombard V."/>
            <person name="Henrissat B."/>
            <person name="Knabe N."/>
            <person name="Kuees U."/>
            <person name="Lilly W.W."/>
            <person name="Lindquist E."/>
            <person name="Lucas S."/>
            <person name="Magnuson J.K."/>
            <person name="Piumi F."/>
            <person name="Raudaskoski M."/>
            <person name="Salamov A."/>
            <person name="Schmutz J."/>
            <person name="Schwarze F.W.M.R."/>
            <person name="vanKuyk P.A."/>
            <person name="Horton J.S."/>
            <person name="Grigoriev I.V."/>
            <person name="Woesten H.A.B."/>
        </authorList>
    </citation>
    <scope>NUCLEOTIDE SEQUENCE [LARGE SCALE GENOMIC DNA]</scope>
    <source>
        <strain evidence="3">H4-8 / FGSC 9210</strain>
    </source>
</reference>
<name>D8PK06_SCHCM</name>
<dbReference type="EMBL" id="GL377302">
    <property type="protein sequence ID" value="EFJ01912.1"/>
    <property type="molecule type" value="Genomic_DNA"/>
</dbReference>
<proteinExistence type="predicted"/>
<dbReference type="GO" id="GO:0009277">
    <property type="term" value="C:fungal-type cell wall"/>
    <property type="evidence" value="ECO:0007669"/>
    <property type="project" value="TreeGrafter"/>
</dbReference>
<evidence type="ECO:0000313" key="2">
    <source>
        <dbReference type="EMBL" id="EFJ01912.1"/>
    </source>
</evidence>
<dbReference type="PANTHER" id="PTHR34154">
    <property type="entry name" value="ALKALI-SENSITIVE LINKAGE PROTEIN 1"/>
    <property type="match status" value="1"/>
</dbReference>
<dbReference type="KEGG" id="scm:SCHCO_02667132"/>
<dbReference type="Gene3D" id="3.20.20.80">
    <property type="entry name" value="Glycosidases"/>
    <property type="match status" value="1"/>
</dbReference>
<gene>
    <name evidence="2" type="ORF">SCHCODRAFT_46201</name>
</gene>
<dbReference type="PANTHER" id="PTHR34154:SF3">
    <property type="entry name" value="ALKALI-SENSITIVE LINKAGE PROTEIN 1"/>
    <property type="match status" value="1"/>
</dbReference>
<dbReference type="OrthoDB" id="5959761at2759"/>
<dbReference type="InterPro" id="IPR017853">
    <property type="entry name" value="GH"/>
</dbReference>
<feature type="non-terminal residue" evidence="2">
    <location>
        <position position="1"/>
    </location>
</feature>
<evidence type="ECO:0000259" key="1">
    <source>
        <dbReference type="Pfam" id="PF11790"/>
    </source>
</evidence>
<keyword evidence="3" id="KW-1185">Reference proteome</keyword>
<dbReference type="Pfam" id="PF11790">
    <property type="entry name" value="Glyco_hydro_cc"/>
    <property type="match status" value="1"/>
</dbReference>
<dbReference type="OMA" id="LANWMDK"/>
<dbReference type="GeneID" id="9589190"/>